<name>A0A6J4E029_9PSED</name>
<dbReference type="Gene3D" id="3.40.50.300">
    <property type="entry name" value="P-loop containing nucleotide triphosphate hydrolases"/>
    <property type="match status" value="3"/>
</dbReference>
<organism evidence="8 10">
    <name type="scientific">Pseudomonas tohonis</name>
    <dbReference type="NCBI Taxonomy" id="2725477"/>
    <lineage>
        <taxon>Bacteria</taxon>
        <taxon>Pseudomonadati</taxon>
        <taxon>Pseudomonadota</taxon>
        <taxon>Gammaproteobacteria</taxon>
        <taxon>Pseudomonadales</taxon>
        <taxon>Pseudomonadaceae</taxon>
        <taxon>Pseudomonas</taxon>
    </lineage>
</organism>
<keyword evidence="3 5" id="KW-0347">Helicase</keyword>
<dbReference type="RefSeq" id="WP_173180119.1">
    <property type="nucleotide sequence ID" value="NZ_AP023189.1"/>
</dbReference>
<evidence type="ECO:0000256" key="3">
    <source>
        <dbReference type="ARBA" id="ARBA00022806"/>
    </source>
</evidence>
<dbReference type="GO" id="GO:0000725">
    <property type="term" value="P:recombinational repair"/>
    <property type="evidence" value="ECO:0007669"/>
    <property type="project" value="TreeGrafter"/>
</dbReference>
<dbReference type="SUPFAM" id="SSF52540">
    <property type="entry name" value="P-loop containing nucleoside triphosphate hydrolases"/>
    <property type="match status" value="1"/>
</dbReference>
<accession>A0A6J4E029</accession>
<dbReference type="InterPro" id="IPR014016">
    <property type="entry name" value="UvrD-like_ATP-bd"/>
</dbReference>
<dbReference type="AlphaFoldDB" id="A0A6J4E029"/>
<evidence type="ECO:0000256" key="1">
    <source>
        <dbReference type="ARBA" id="ARBA00022741"/>
    </source>
</evidence>
<dbReference type="GO" id="GO:0005524">
    <property type="term" value="F:ATP binding"/>
    <property type="evidence" value="ECO:0007669"/>
    <property type="project" value="UniProtKB-UniRule"/>
</dbReference>
<dbReference type="GO" id="GO:0016787">
    <property type="term" value="F:hydrolase activity"/>
    <property type="evidence" value="ECO:0007669"/>
    <property type="project" value="UniProtKB-UniRule"/>
</dbReference>
<dbReference type="Pfam" id="PF00580">
    <property type="entry name" value="UvrD-helicase"/>
    <property type="match status" value="1"/>
</dbReference>
<keyword evidence="11" id="KW-1185">Reference proteome</keyword>
<proteinExistence type="predicted"/>
<gene>
    <name evidence="8" type="ORF">TUM18999_09260</name>
    <name evidence="9" type="ORF">TUM20286_47530</name>
</gene>
<keyword evidence="1 5" id="KW-0547">Nucleotide-binding</keyword>
<evidence type="ECO:0000256" key="6">
    <source>
        <dbReference type="SAM" id="MobiDB-lite"/>
    </source>
</evidence>
<feature type="binding site" evidence="5">
    <location>
        <begin position="136"/>
        <end position="143"/>
    </location>
    <ligand>
        <name>ATP</name>
        <dbReference type="ChEBI" id="CHEBI:30616"/>
    </ligand>
</feature>
<evidence type="ECO:0000256" key="5">
    <source>
        <dbReference type="PROSITE-ProRule" id="PRU00560"/>
    </source>
</evidence>
<dbReference type="EMBL" id="BQKM01000014">
    <property type="protein sequence ID" value="GJN55001.1"/>
    <property type="molecule type" value="Genomic_DNA"/>
</dbReference>
<dbReference type="GO" id="GO:0043138">
    <property type="term" value="F:3'-5' DNA helicase activity"/>
    <property type="evidence" value="ECO:0007669"/>
    <property type="project" value="TreeGrafter"/>
</dbReference>
<feature type="region of interest" description="Disordered" evidence="6">
    <location>
        <begin position="36"/>
        <end position="78"/>
    </location>
</feature>
<dbReference type="InterPro" id="IPR027417">
    <property type="entry name" value="P-loop_NTPase"/>
</dbReference>
<dbReference type="PANTHER" id="PTHR11070">
    <property type="entry name" value="UVRD / RECB / PCRA DNA HELICASE FAMILY MEMBER"/>
    <property type="match status" value="1"/>
</dbReference>
<dbReference type="InterPro" id="IPR000212">
    <property type="entry name" value="DNA_helicase_UvrD/REP"/>
</dbReference>
<dbReference type="InterPro" id="IPR013986">
    <property type="entry name" value="DExx_box_DNA_helicase_dom_sf"/>
</dbReference>
<evidence type="ECO:0000256" key="2">
    <source>
        <dbReference type="ARBA" id="ARBA00022801"/>
    </source>
</evidence>
<dbReference type="KEGG" id="ptw:TUM18999_09260"/>
<dbReference type="PANTHER" id="PTHR11070:SF63">
    <property type="entry name" value="DNA HELICASE IV"/>
    <property type="match status" value="1"/>
</dbReference>
<dbReference type="GO" id="GO:0005829">
    <property type="term" value="C:cytosol"/>
    <property type="evidence" value="ECO:0007669"/>
    <property type="project" value="TreeGrafter"/>
</dbReference>
<dbReference type="GO" id="GO:0003677">
    <property type="term" value="F:DNA binding"/>
    <property type="evidence" value="ECO:0007669"/>
    <property type="project" value="UniProtKB-KW"/>
</dbReference>
<reference evidence="8 10" key="1">
    <citation type="submission" date="2020-05" db="EMBL/GenBank/DDBJ databases">
        <title>Characterization of novel class B3 metallo-beta-lactamase from novel Pseudomonas species.</title>
        <authorList>
            <person name="Yamada K."/>
            <person name="Aoki K."/>
            <person name="Ishii Y."/>
        </authorList>
    </citation>
    <scope>NUCLEOTIDE SEQUENCE [LARGE SCALE GENOMIC DNA]</scope>
    <source>
        <strain evidence="8 10">TUM18999</strain>
        <strain evidence="9 11">TUM20286</strain>
    </source>
</reference>
<dbReference type="Proteomes" id="UP001054892">
    <property type="component" value="Unassembled WGS sequence"/>
</dbReference>
<dbReference type="Proteomes" id="UP000509383">
    <property type="component" value="Chromosome"/>
</dbReference>
<sequence>MLSAVKRYKSLLSGALARYFPRTTAYLREEREAAQAMAAQAQKKPRGRSRKGATSTPKGRAGGKKSAPKEPGGAVAATAQAPDNGIYGGALRQSAGAAEAMREKVAAAVAAGVVAAPSDEQWAMILGRAPVTRIFAGAGSGKSTTLVLRVVFMLCHLGIEPGRLTVISFTNASCAQLRDQLQRVLGFWDFPLDAAQARQCVRTFHSTMGVLAKAALGNPAWFEQLDDRDPGAEPDNPLAAGRLRPAQQRLLEEAYQGCYAADATFRQRVHRLLGLPEPVEEEGSAIGPAPRDPLRLAGELTALPLPEAFHGQAGFIESIGLRIEALQPEKLNCPPQERLFIEALQPFWARFQALLRERGLMTFNDAFAELTRRLEAGSVDAALLEPLTHLLIDEFQDISPQIVQWLQTVHRQLARSRRAPSLMAIGDDWQSIYGWRGSSPELFMDFDRHFPGKGKAKKSKVLLLETNYRSIEAVVRDGEAVLGGVAFKQEKSSRAVKLAQPDDGVRLVQGFELAAGLADLIADIQAQCRHVEERGSGERTAVLLLGRRNEVLRSIQAQLDPALPVKAYSIHRAKGLQAEVAVIVDDCLPTEAHPLRNALYARCGFFRNSYDQAMRDESLRLAYVAITRGVSRVIWYCRKAQGATAVLAGRGR</sequence>
<evidence type="ECO:0000256" key="4">
    <source>
        <dbReference type="ARBA" id="ARBA00022840"/>
    </source>
</evidence>
<dbReference type="GO" id="GO:0033202">
    <property type="term" value="C:DNA helicase complex"/>
    <property type="evidence" value="ECO:0007669"/>
    <property type="project" value="TreeGrafter"/>
</dbReference>
<evidence type="ECO:0000313" key="10">
    <source>
        <dbReference type="Proteomes" id="UP000509383"/>
    </source>
</evidence>
<evidence type="ECO:0000313" key="9">
    <source>
        <dbReference type="EMBL" id="GJN55001.1"/>
    </source>
</evidence>
<dbReference type="Gene3D" id="1.10.10.160">
    <property type="match status" value="1"/>
</dbReference>
<evidence type="ECO:0000313" key="11">
    <source>
        <dbReference type="Proteomes" id="UP001054892"/>
    </source>
</evidence>
<protein>
    <submittedName>
        <fullName evidence="8">DNA helicase</fullName>
    </submittedName>
</protein>
<dbReference type="PROSITE" id="PS51198">
    <property type="entry name" value="UVRD_HELICASE_ATP_BIND"/>
    <property type="match status" value="1"/>
</dbReference>
<evidence type="ECO:0000313" key="8">
    <source>
        <dbReference type="EMBL" id="BCG22735.1"/>
    </source>
</evidence>
<dbReference type="EMBL" id="AP023189">
    <property type="protein sequence ID" value="BCG22735.1"/>
    <property type="molecule type" value="Genomic_DNA"/>
</dbReference>
<keyword evidence="4 5" id="KW-0067">ATP-binding</keyword>
<evidence type="ECO:0000259" key="7">
    <source>
        <dbReference type="PROSITE" id="PS51198"/>
    </source>
</evidence>
<keyword evidence="2 5" id="KW-0378">Hydrolase</keyword>
<feature type="domain" description="UvrD-like helicase ATP-binding" evidence="7">
    <location>
        <begin position="115"/>
        <end position="471"/>
    </location>
</feature>